<name>A0A0D3D7V1_BRAOL</name>
<dbReference type="PANTHER" id="PTHR10758">
    <property type="entry name" value="26S PROTEASOME NON-ATPASE REGULATORY SUBUNIT 3/COP9 SIGNALOSOME COMPLEX SUBUNIT 3"/>
    <property type="match status" value="1"/>
</dbReference>
<dbReference type="InterPro" id="IPR057985">
    <property type="entry name" value="TPR_PSMD3_N"/>
</dbReference>
<evidence type="ECO:0000259" key="1">
    <source>
        <dbReference type="Pfam" id="PF01399"/>
    </source>
</evidence>
<feature type="domain" description="26S proteasome non-ATPase regulatory subunit 3 N-terminal TPR repeats" evidence="2">
    <location>
        <begin position="64"/>
        <end position="204"/>
    </location>
</feature>
<dbReference type="InterPro" id="IPR000717">
    <property type="entry name" value="PCI_dom"/>
</dbReference>
<sequence length="264" mass="30132">MEVDTATSATSATSSKNLPSELEIYCYFIVLLFLIDQKKYPELNLVLQQALLVSRTLTDEPSMNLLALHHSATLRHDELGQETLVNLLLRNYFHYNLYDQAEKLRSKAPPFEAHSNQQCALLLILCSVGISSTWGRSEPFSWSTQMQKKVSFKQPGKPLAAPGFRIQCNKWAILVRLLLGEIPERPVFIQKGMEKALRPYFELTNAVRIGDLELFRTVQEKFSETFAQDRTHNLIVRLRHNVIRTGLRNISISYSRISLPDGAI</sequence>
<dbReference type="OMA" id="AHSKQQE"/>
<dbReference type="eggNOG" id="KOG2581">
    <property type="taxonomic scope" value="Eukaryota"/>
</dbReference>
<evidence type="ECO:0000313" key="3">
    <source>
        <dbReference type="EnsemblPlants" id="Bo7g061690.1"/>
    </source>
</evidence>
<dbReference type="PANTHER" id="PTHR10758:SF2">
    <property type="entry name" value="26S PROTEASOME NON-ATPASE REGULATORY SUBUNIT 3"/>
    <property type="match status" value="1"/>
</dbReference>
<dbReference type="GO" id="GO:0008541">
    <property type="term" value="C:proteasome regulatory particle, lid subcomplex"/>
    <property type="evidence" value="ECO:0007669"/>
    <property type="project" value="TreeGrafter"/>
</dbReference>
<reference evidence="3 4" key="1">
    <citation type="journal article" date="2014" name="Genome Biol.">
        <title>Transcriptome and methylome profiling reveals relics of genome dominance in the mesopolyploid Brassica oleracea.</title>
        <authorList>
            <person name="Parkin I.A."/>
            <person name="Koh C."/>
            <person name="Tang H."/>
            <person name="Robinson S.J."/>
            <person name="Kagale S."/>
            <person name="Clarke W.E."/>
            <person name="Town C.D."/>
            <person name="Nixon J."/>
            <person name="Krishnakumar V."/>
            <person name="Bidwell S.L."/>
            <person name="Denoeud F."/>
            <person name="Belcram H."/>
            <person name="Links M.G."/>
            <person name="Just J."/>
            <person name="Clarke C."/>
            <person name="Bender T."/>
            <person name="Huebert T."/>
            <person name="Mason A.S."/>
            <person name="Pires J.C."/>
            <person name="Barker G."/>
            <person name="Moore J."/>
            <person name="Walley P.G."/>
            <person name="Manoli S."/>
            <person name="Batley J."/>
            <person name="Edwards D."/>
            <person name="Nelson M.N."/>
            <person name="Wang X."/>
            <person name="Paterson A.H."/>
            <person name="King G."/>
            <person name="Bancroft I."/>
            <person name="Chalhoub B."/>
            <person name="Sharpe A.G."/>
        </authorList>
    </citation>
    <scope>NUCLEOTIDE SEQUENCE</scope>
    <source>
        <strain evidence="3 4">cv. TO1000</strain>
    </source>
</reference>
<dbReference type="SMART" id="SM00753">
    <property type="entry name" value="PAM"/>
    <property type="match status" value="1"/>
</dbReference>
<dbReference type="STRING" id="109376.A0A0D3D7V1"/>
<dbReference type="AlphaFoldDB" id="A0A0D3D7V1"/>
<dbReference type="GO" id="GO:0006511">
    <property type="term" value="P:ubiquitin-dependent protein catabolic process"/>
    <property type="evidence" value="ECO:0007669"/>
    <property type="project" value="TreeGrafter"/>
</dbReference>
<protein>
    <submittedName>
        <fullName evidence="3">Uncharacterized protein</fullName>
    </submittedName>
</protein>
<keyword evidence="4" id="KW-1185">Reference proteome</keyword>
<dbReference type="Pfam" id="PF25573">
    <property type="entry name" value="TPR_PSMD3_N"/>
    <property type="match status" value="1"/>
</dbReference>
<dbReference type="InterPro" id="IPR050756">
    <property type="entry name" value="CSN3"/>
</dbReference>
<feature type="domain" description="PCI" evidence="1">
    <location>
        <begin position="221"/>
        <end position="261"/>
    </location>
</feature>
<organism evidence="3 4">
    <name type="scientific">Brassica oleracea var. oleracea</name>
    <dbReference type="NCBI Taxonomy" id="109376"/>
    <lineage>
        <taxon>Eukaryota</taxon>
        <taxon>Viridiplantae</taxon>
        <taxon>Streptophyta</taxon>
        <taxon>Embryophyta</taxon>
        <taxon>Tracheophyta</taxon>
        <taxon>Spermatophyta</taxon>
        <taxon>Magnoliopsida</taxon>
        <taxon>eudicotyledons</taxon>
        <taxon>Gunneridae</taxon>
        <taxon>Pentapetalae</taxon>
        <taxon>rosids</taxon>
        <taxon>malvids</taxon>
        <taxon>Brassicales</taxon>
        <taxon>Brassicaceae</taxon>
        <taxon>Brassiceae</taxon>
        <taxon>Brassica</taxon>
    </lineage>
</organism>
<proteinExistence type="predicted"/>
<dbReference type="Gramene" id="Bo7g061690.1">
    <property type="protein sequence ID" value="Bo7g061690.1"/>
    <property type="gene ID" value="Bo7g061690"/>
</dbReference>
<evidence type="ECO:0000259" key="2">
    <source>
        <dbReference type="Pfam" id="PF25573"/>
    </source>
</evidence>
<dbReference type="EnsemblPlants" id="Bo7g061690.1">
    <property type="protein sequence ID" value="Bo7g061690.1"/>
    <property type="gene ID" value="Bo7g061690"/>
</dbReference>
<dbReference type="Proteomes" id="UP000032141">
    <property type="component" value="Chromosome C7"/>
</dbReference>
<evidence type="ECO:0000313" key="4">
    <source>
        <dbReference type="Proteomes" id="UP000032141"/>
    </source>
</evidence>
<dbReference type="HOGENOM" id="CLU_1055027_0_0_1"/>
<reference evidence="3" key="2">
    <citation type="submission" date="2015-03" db="UniProtKB">
        <authorList>
            <consortium name="EnsemblPlants"/>
        </authorList>
    </citation>
    <scope>IDENTIFICATION</scope>
</reference>
<dbReference type="Pfam" id="PF01399">
    <property type="entry name" value="PCI"/>
    <property type="match status" value="1"/>
</dbReference>
<accession>A0A0D3D7V1</accession>